<dbReference type="PANTHER" id="PTHR39639">
    <property type="entry name" value="CHROMOSOME 16, WHOLE GENOME SHOTGUN SEQUENCE"/>
    <property type="match status" value="1"/>
</dbReference>
<dbReference type="RefSeq" id="WP_116919946.1">
    <property type="nucleotide sequence ID" value="NZ_QEKQ01000018.1"/>
</dbReference>
<dbReference type="PROSITE" id="PS00018">
    <property type="entry name" value="EF_HAND_1"/>
    <property type="match status" value="1"/>
</dbReference>
<comment type="caution">
    <text evidence="2">The sequence shown here is derived from an EMBL/GenBank/DDBJ whole genome shotgun (WGS) entry which is preliminary data.</text>
</comment>
<evidence type="ECO:0000313" key="3">
    <source>
        <dbReference type="Proteomes" id="UP000245887"/>
    </source>
</evidence>
<dbReference type="Proteomes" id="UP000245887">
    <property type="component" value="Unassembled WGS sequence"/>
</dbReference>
<dbReference type="PANTHER" id="PTHR39639:SF1">
    <property type="entry name" value="DUF262 DOMAIN-CONTAINING PROTEIN"/>
    <property type="match status" value="1"/>
</dbReference>
<organism evidence="2 3">
    <name type="scientific">Tamilnaduibacter salinus</name>
    <dbReference type="NCBI Taxonomy" id="1484056"/>
    <lineage>
        <taxon>Bacteria</taxon>
        <taxon>Pseudomonadati</taxon>
        <taxon>Pseudomonadota</taxon>
        <taxon>Gammaproteobacteria</taxon>
        <taxon>Pseudomonadales</taxon>
        <taxon>Marinobacteraceae</taxon>
        <taxon>Tamilnaduibacter</taxon>
    </lineage>
</organism>
<evidence type="ECO:0000313" key="2">
    <source>
        <dbReference type="EMBL" id="PVY69319.1"/>
    </source>
</evidence>
<protein>
    <submittedName>
        <fullName evidence="2">Uncharacterized protein with ParB-like and HNH nuclease domain</fullName>
    </submittedName>
</protein>
<gene>
    <name evidence="2" type="ORF">C8D92_1182</name>
</gene>
<evidence type="ECO:0000259" key="1">
    <source>
        <dbReference type="Pfam" id="PF03235"/>
    </source>
</evidence>
<accession>A0A2U1CT00</accession>
<feature type="domain" description="GmrSD restriction endonucleases N-terminal" evidence="1">
    <location>
        <begin position="20"/>
        <end position="155"/>
    </location>
</feature>
<dbReference type="Pfam" id="PF03235">
    <property type="entry name" value="GmrSD_N"/>
    <property type="match status" value="1"/>
</dbReference>
<reference evidence="2 3" key="1">
    <citation type="submission" date="2018-04" db="EMBL/GenBank/DDBJ databases">
        <title>Genomic Encyclopedia of Type Strains, Phase IV (KMG-IV): sequencing the most valuable type-strain genomes for metagenomic binning, comparative biology and taxonomic classification.</title>
        <authorList>
            <person name="Goeker M."/>
        </authorList>
    </citation>
    <scope>NUCLEOTIDE SEQUENCE [LARGE SCALE GENOMIC DNA]</scope>
    <source>
        <strain evidence="2 3">DSM 28688</strain>
    </source>
</reference>
<dbReference type="InterPro" id="IPR018247">
    <property type="entry name" value="EF_Hand_1_Ca_BS"/>
</dbReference>
<dbReference type="AlphaFoldDB" id="A0A2U1CT00"/>
<dbReference type="OrthoDB" id="8094406at2"/>
<proteinExistence type="predicted"/>
<dbReference type="InterPro" id="IPR004919">
    <property type="entry name" value="GmrSD_N"/>
</dbReference>
<dbReference type="EMBL" id="QEKQ01000018">
    <property type="protein sequence ID" value="PVY69319.1"/>
    <property type="molecule type" value="Genomic_DNA"/>
</dbReference>
<sequence length="336" mass="38642">MDTSASNRRLRVLLTAIGNKTLIPQPDFQRRLVWTNKDKIEFIKTVLEGYPFPEIYIAAGKVDPKTGDGAEVLVDGQQRITTLYQYFKGSPDIKLGKNLPAYVDLDEDKQIDFLEYKVVVRDMGNMPMDDIKEVFKRINSTSYGLNAMELHNSRYGGEFKNFAEEVSQSKIFEDNRVFTSTDIKRMNDVRYCLGLIITIMSTYFNRDKELENYLEKYNEEFPERDKLYSEISEVFSFIDRLNFNSSSRAFKKADFFTLFVELHRALIKNALAVDAGTLRGLLDDFYARVDRVPSGDSGDDREAQEYYSAALQASNDRSSRITRGESIYALVQKSTS</sequence>
<name>A0A2U1CT00_9GAMM</name>